<sequence>MFAMLARCCILQPIALLISALPQLRPSHTASNPSMQQATPPSAPRTEHATLRTEASRRVLRKLYEIPRAPVTTCHCGNLENFRDPEPLDSEPIIVEKSDACEEILNESNSPRTSETSAGNDQGSRVYNGLRTSNSSSSSSLSSGDSSPIEDVRFLDDFSSLENQTRTTLDFTIPSTFTSTDNISSYNSSEFLHSAHAFCDRKILAGVIEDDLGGLSVVFQDGRTVDVAPLNRGNDDGLSPRPLGPPPLSSNGRGRAGTIRTDGLGIMAPSSDTSSTS</sequence>
<comment type="caution">
    <text evidence="3">The sequence shown here is derived from an EMBL/GenBank/DDBJ whole genome shotgun (WGS) entry which is preliminary data.</text>
</comment>
<feature type="chain" id="PRO_5046934240" evidence="2">
    <location>
        <begin position="21"/>
        <end position="277"/>
    </location>
</feature>
<proteinExistence type="predicted"/>
<protein>
    <submittedName>
        <fullName evidence="3">Uncharacterized protein</fullName>
    </submittedName>
</protein>
<feature type="region of interest" description="Disordered" evidence="1">
    <location>
        <begin position="107"/>
        <end position="147"/>
    </location>
</feature>
<organism evidence="3 4">
    <name type="scientific">Hohenbuehelia grisea</name>
    <dbReference type="NCBI Taxonomy" id="104357"/>
    <lineage>
        <taxon>Eukaryota</taxon>
        <taxon>Fungi</taxon>
        <taxon>Dikarya</taxon>
        <taxon>Basidiomycota</taxon>
        <taxon>Agaricomycotina</taxon>
        <taxon>Agaricomycetes</taxon>
        <taxon>Agaricomycetidae</taxon>
        <taxon>Agaricales</taxon>
        <taxon>Pleurotineae</taxon>
        <taxon>Pleurotaceae</taxon>
        <taxon>Hohenbuehelia</taxon>
    </lineage>
</organism>
<dbReference type="Proteomes" id="UP001556367">
    <property type="component" value="Unassembled WGS sequence"/>
</dbReference>
<name>A0ABR3IYI4_9AGAR</name>
<feature type="region of interest" description="Disordered" evidence="1">
    <location>
        <begin position="229"/>
        <end position="277"/>
    </location>
</feature>
<feature type="compositionally biased region" description="Low complexity" evidence="1">
    <location>
        <begin position="133"/>
        <end position="147"/>
    </location>
</feature>
<feature type="signal peptide" evidence="2">
    <location>
        <begin position="1"/>
        <end position="20"/>
    </location>
</feature>
<accession>A0ABR3IYI4</accession>
<evidence type="ECO:0000256" key="1">
    <source>
        <dbReference type="SAM" id="MobiDB-lite"/>
    </source>
</evidence>
<gene>
    <name evidence="3" type="ORF">HGRIS_011006</name>
</gene>
<feature type="region of interest" description="Disordered" evidence="1">
    <location>
        <begin position="27"/>
        <end position="54"/>
    </location>
</feature>
<evidence type="ECO:0000256" key="2">
    <source>
        <dbReference type="SAM" id="SignalP"/>
    </source>
</evidence>
<dbReference type="EMBL" id="JASNQZ010000014">
    <property type="protein sequence ID" value="KAL0948427.1"/>
    <property type="molecule type" value="Genomic_DNA"/>
</dbReference>
<evidence type="ECO:0000313" key="4">
    <source>
        <dbReference type="Proteomes" id="UP001556367"/>
    </source>
</evidence>
<feature type="compositionally biased region" description="Polar residues" evidence="1">
    <location>
        <begin position="107"/>
        <end position="125"/>
    </location>
</feature>
<keyword evidence="2" id="KW-0732">Signal</keyword>
<evidence type="ECO:0000313" key="3">
    <source>
        <dbReference type="EMBL" id="KAL0948427.1"/>
    </source>
</evidence>
<feature type="compositionally biased region" description="Polar residues" evidence="1">
    <location>
        <begin position="27"/>
        <end position="40"/>
    </location>
</feature>
<keyword evidence="4" id="KW-1185">Reference proteome</keyword>
<feature type="compositionally biased region" description="Basic and acidic residues" evidence="1">
    <location>
        <begin position="45"/>
        <end position="54"/>
    </location>
</feature>
<reference evidence="4" key="1">
    <citation type="submission" date="2024-06" db="EMBL/GenBank/DDBJ databases">
        <title>Multi-omics analyses provide insights into the biosynthesis of the anticancer antibiotic pleurotin in Hohenbuehelia grisea.</title>
        <authorList>
            <person name="Weaver J.A."/>
            <person name="Alberti F."/>
        </authorList>
    </citation>
    <scope>NUCLEOTIDE SEQUENCE [LARGE SCALE GENOMIC DNA]</scope>
    <source>
        <strain evidence="4">T-177</strain>
    </source>
</reference>